<evidence type="ECO:0000313" key="3">
    <source>
        <dbReference type="Proteomes" id="UP000219036"/>
    </source>
</evidence>
<gene>
    <name evidence="2" type="ORF">SAMN06265182_1397</name>
</gene>
<keyword evidence="1" id="KW-0732">Signal</keyword>
<dbReference type="EMBL" id="OBEI01000005">
    <property type="protein sequence ID" value="SNZ08719.1"/>
    <property type="molecule type" value="Genomic_DNA"/>
</dbReference>
<accession>A0A285NGZ6</accession>
<name>A0A285NGZ6_9AQUI</name>
<evidence type="ECO:0000256" key="1">
    <source>
        <dbReference type="SAM" id="SignalP"/>
    </source>
</evidence>
<organism evidence="2 3">
    <name type="scientific">Persephonella hydrogeniphila</name>
    <dbReference type="NCBI Taxonomy" id="198703"/>
    <lineage>
        <taxon>Bacteria</taxon>
        <taxon>Pseudomonadati</taxon>
        <taxon>Aquificota</taxon>
        <taxon>Aquificia</taxon>
        <taxon>Aquificales</taxon>
        <taxon>Hydrogenothermaceae</taxon>
        <taxon>Persephonella</taxon>
    </lineage>
</organism>
<protein>
    <recommendedName>
        <fullName evidence="4">Peptidase propeptide and YPEB domain-containing protein</fullName>
    </recommendedName>
</protein>
<dbReference type="OrthoDB" id="15041at2"/>
<proteinExistence type="predicted"/>
<reference evidence="3" key="1">
    <citation type="submission" date="2017-09" db="EMBL/GenBank/DDBJ databases">
        <authorList>
            <person name="Varghese N."/>
            <person name="Submissions S."/>
        </authorList>
    </citation>
    <scope>NUCLEOTIDE SEQUENCE [LARGE SCALE GENOMIC DNA]</scope>
    <source>
        <strain evidence="3">DSM 15103</strain>
    </source>
</reference>
<evidence type="ECO:0008006" key="4">
    <source>
        <dbReference type="Google" id="ProtNLM"/>
    </source>
</evidence>
<sequence length="117" mass="13224">MKRLLAAAGVIIIAGCAGAVSSQEAKKSVDFTQKEKYVKPVISPEQAKKEVEKYVKGTKYISENIELCEGNRYYIGQIYIEGYEGIDVARKIYVDKITGDLYPTMAETFDYCYMVKR</sequence>
<dbReference type="Proteomes" id="UP000219036">
    <property type="component" value="Unassembled WGS sequence"/>
</dbReference>
<keyword evidence="3" id="KW-1185">Reference proteome</keyword>
<feature type="signal peptide" evidence="1">
    <location>
        <begin position="1"/>
        <end position="19"/>
    </location>
</feature>
<dbReference type="PROSITE" id="PS51257">
    <property type="entry name" value="PROKAR_LIPOPROTEIN"/>
    <property type="match status" value="1"/>
</dbReference>
<dbReference type="RefSeq" id="WP_097000562.1">
    <property type="nucleotide sequence ID" value="NZ_OBEI01000005.1"/>
</dbReference>
<dbReference type="AlphaFoldDB" id="A0A285NGZ6"/>
<feature type="chain" id="PRO_5012425130" description="Peptidase propeptide and YPEB domain-containing protein" evidence="1">
    <location>
        <begin position="20"/>
        <end position="117"/>
    </location>
</feature>
<evidence type="ECO:0000313" key="2">
    <source>
        <dbReference type="EMBL" id="SNZ08719.1"/>
    </source>
</evidence>